<reference evidence="1 2" key="1">
    <citation type="submission" date="2016-05" db="EMBL/GenBank/DDBJ databases">
        <title>A degradative enzymes factory behind the ericoid mycorrhizal symbiosis.</title>
        <authorList>
            <consortium name="DOE Joint Genome Institute"/>
            <person name="Martino E."/>
            <person name="Morin E."/>
            <person name="Grelet G."/>
            <person name="Kuo A."/>
            <person name="Kohler A."/>
            <person name="Daghino S."/>
            <person name="Barry K."/>
            <person name="Choi C."/>
            <person name="Cichocki N."/>
            <person name="Clum A."/>
            <person name="Copeland A."/>
            <person name="Hainaut M."/>
            <person name="Haridas S."/>
            <person name="Labutti K."/>
            <person name="Lindquist E."/>
            <person name="Lipzen A."/>
            <person name="Khouja H.-R."/>
            <person name="Murat C."/>
            <person name="Ohm R."/>
            <person name="Olson A."/>
            <person name="Spatafora J."/>
            <person name="Veneault-Fourrey C."/>
            <person name="Henrissat B."/>
            <person name="Grigoriev I."/>
            <person name="Martin F."/>
            <person name="Perotto S."/>
        </authorList>
    </citation>
    <scope>NUCLEOTIDE SEQUENCE [LARGE SCALE GENOMIC DNA]</scope>
    <source>
        <strain evidence="1 2">UAMH 7357</strain>
    </source>
</reference>
<accession>A0A2J6PTS8</accession>
<keyword evidence="2" id="KW-1185">Reference proteome</keyword>
<dbReference type="AlphaFoldDB" id="A0A2J6PTS8"/>
<dbReference type="EMBL" id="KZ613500">
    <property type="protein sequence ID" value="PMD17417.1"/>
    <property type="molecule type" value="Genomic_DNA"/>
</dbReference>
<organism evidence="1 2">
    <name type="scientific">Hyaloscypha hepaticicola</name>
    <dbReference type="NCBI Taxonomy" id="2082293"/>
    <lineage>
        <taxon>Eukaryota</taxon>
        <taxon>Fungi</taxon>
        <taxon>Dikarya</taxon>
        <taxon>Ascomycota</taxon>
        <taxon>Pezizomycotina</taxon>
        <taxon>Leotiomycetes</taxon>
        <taxon>Helotiales</taxon>
        <taxon>Hyaloscyphaceae</taxon>
        <taxon>Hyaloscypha</taxon>
    </lineage>
</organism>
<evidence type="ECO:0000313" key="1">
    <source>
        <dbReference type="EMBL" id="PMD17417.1"/>
    </source>
</evidence>
<name>A0A2J6PTS8_9HELO</name>
<evidence type="ECO:0000313" key="2">
    <source>
        <dbReference type="Proteomes" id="UP000235672"/>
    </source>
</evidence>
<protein>
    <submittedName>
        <fullName evidence="1">Uncharacterized protein</fullName>
    </submittedName>
</protein>
<gene>
    <name evidence="1" type="ORF">NA56DRAFT_278812</name>
</gene>
<sequence>MSPASLGALPVFDVAHFSLTTRAPRIFRTRGWNSPAPIYLCLAPLVSSFFWWLMLGSISFEWSSWNVTAWVIGVQLVERLSAFDVDKCLAIRQQSDLTPQALILGKFNWPVSIPATGLR</sequence>
<proteinExistence type="predicted"/>
<dbReference type="Proteomes" id="UP000235672">
    <property type="component" value="Unassembled WGS sequence"/>
</dbReference>